<sequence>MLKLVRLALTAAIVTAIALRLRRRARMQGTEPALPATAQGSGTRRAGRRTSRGMALVWAAIAAVVAVTLVAALIPTEAQQAAADAWRRYQAEQAAMDASFQASPAPTPTTPVATPAGQATGSPTAGVPTPGEQATGSPRGSVPTPAGQATGSPTAGVPDPGCSPAPRPVTVRPIDPRVRRAVNRQWRRIERWLRANAPRTYRTLRAPGRARTIAVAESQMGVDFPDDLRASLLRHNGSRGPLGFGWYAGAVNLGTREIRDSWRRLCRWDGSGPAKAESWNGRMIPFLYVTERDGENPAYAVADTADGKVSWTDGTISGAAPRLPSYYALMRTVADALEQGQEIGGRRPAVRRGVLRWDNVRDGNP</sequence>
<dbReference type="InterPro" id="IPR037883">
    <property type="entry name" value="Knr4/Smi1-like_sf"/>
</dbReference>
<reference evidence="4 5" key="1">
    <citation type="submission" date="2019-05" db="EMBL/GenBank/DDBJ databases">
        <title>Draft genome sequence of Nonomuraea zeae DSM 100528.</title>
        <authorList>
            <person name="Saricaoglu S."/>
            <person name="Isik K."/>
        </authorList>
    </citation>
    <scope>NUCLEOTIDE SEQUENCE [LARGE SCALE GENOMIC DNA]</scope>
    <source>
        <strain evidence="4 5">DSM 100528</strain>
    </source>
</reference>
<comment type="caution">
    <text evidence="4">The sequence shown here is derived from an EMBL/GenBank/DDBJ whole genome shotgun (WGS) entry which is preliminary data.</text>
</comment>
<name>A0A5S4G8T4_9ACTN</name>
<dbReference type="SUPFAM" id="SSF160631">
    <property type="entry name" value="SMI1/KNR4-like"/>
    <property type="match status" value="1"/>
</dbReference>
<feature type="region of interest" description="Disordered" evidence="1">
    <location>
        <begin position="97"/>
        <end position="172"/>
    </location>
</feature>
<gene>
    <name evidence="4" type="ORF">ETD85_33130</name>
</gene>
<dbReference type="InterPro" id="IPR018958">
    <property type="entry name" value="Knr4/Smi1-like_dom"/>
</dbReference>
<evidence type="ECO:0000313" key="4">
    <source>
        <dbReference type="EMBL" id="TMR29259.1"/>
    </source>
</evidence>
<organism evidence="4 5">
    <name type="scientific">Nonomuraea zeae</name>
    <dbReference type="NCBI Taxonomy" id="1642303"/>
    <lineage>
        <taxon>Bacteria</taxon>
        <taxon>Bacillati</taxon>
        <taxon>Actinomycetota</taxon>
        <taxon>Actinomycetes</taxon>
        <taxon>Streptosporangiales</taxon>
        <taxon>Streptosporangiaceae</taxon>
        <taxon>Nonomuraea</taxon>
    </lineage>
</organism>
<proteinExistence type="predicted"/>
<keyword evidence="2" id="KW-0472">Membrane</keyword>
<dbReference type="AlphaFoldDB" id="A0A5S4G8T4"/>
<protein>
    <recommendedName>
        <fullName evidence="3">Knr4/Smi1-like domain-containing protein</fullName>
    </recommendedName>
</protein>
<dbReference type="Proteomes" id="UP000306628">
    <property type="component" value="Unassembled WGS sequence"/>
</dbReference>
<feature type="domain" description="Knr4/Smi1-like" evidence="3">
    <location>
        <begin position="212"/>
        <end position="297"/>
    </location>
</feature>
<evidence type="ECO:0000256" key="2">
    <source>
        <dbReference type="SAM" id="Phobius"/>
    </source>
</evidence>
<evidence type="ECO:0000259" key="3">
    <source>
        <dbReference type="Pfam" id="PF09346"/>
    </source>
</evidence>
<feature type="compositionally biased region" description="Low complexity" evidence="1">
    <location>
        <begin position="110"/>
        <end position="120"/>
    </location>
</feature>
<dbReference type="RefSeq" id="WP_138693752.1">
    <property type="nucleotide sequence ID" value="NZ_JBHSAZ010000089.1"/>
</dbReference>
<feature type="transmembrane region" description="Helical" evidence="2">
    <location>
        <begin position="6"/>
        <end position="22"/>
    </location>
</feature>
<keyword evidence="5" id="KW-1185">Reference proteome</keyword>
<evidence type="ECO:0000256" key="1">
    <source>
        <dbReference type="SAM" id="MobiDB-lite"/>
    </source>
</evidence>
<accession>A0A5S4G8T4</accession>
<dbReference type="Pfam" id="PF09346">
    <property type="entry name" value="SMI1_KNR4"/>
    <property type="match status" value="1"/>
</dbReference>
<keyword evidence="2" id="KW-1133">Transmembrane helix</keyword>
<feature type="region of interest" description="Disordered" evidence="1">
    <location>
        <begin position="28"/>
        <end position="47"/>
    </location>
</feature>
<feature type="transmembrane region" description="Helical" evidence="2">
    <location>
        <begin position="54"/>
        <end position="74"/>
    </location>
</feature>
<keyword evidence="2" id="KW-0812">Transmembrane</keyword>
<dbReference type="EMBL" id="VCKX01000124">
    <property type="protein sequence ID" value="TMR29259.1"/>
    <property type="molecule type" value="Genomic_DNA"/>
</dbReference>
<dbReference type="OrthoDB" id="3287229at2"/>
<evidence type="ECO:0000313" key="5">
    <source>
        <dbReference type="Proteomes" id="UP000306628"/>
    </source>
</evidence>